<dbReference type="InterPro" id="IPR056777">
    <property type="entry name" value="Ycf2_N"/>
</dbReference>
<protein>
    <recommendedName>
        <fullName evidence="6">Protein Ycf2</fullName>
    </recommendedName>
</protein>
<dbReference type="GO" id="GO:0005524">
    <property type="term" value="F:ATP binding"/>
    <property type="evidence" value="ECO:0007669"/>
    <property type="project" value="UniProtKB-KW"/>
</dbReference>
<organism evidence="9 10">
    <name type="scientific">Saponaria officinalis</name>
    <name type="common">Common soapwort</name>
    <name type="synonym">Lychnis saponaria</name>
    <dbReference type="NCBI Taxonomy" id="3572"/>
    <lineage>
        <taxon>Eukaryota</taxon>
        <taxon>Viridiplantae</taxon>
        <taxon>Streptophyta</taxon>
        <taxon>Embryophyta</taxon>
        <taxon>Tracheophyta</taxon>
        <taxon>Spermatophyta</taxon>
        <taxon>Magnoliopsida</taxon>
        <taxon>eudicotyledons</taxon>
        <taxon>Gunneridae</taxon>
        <taxon>Pentapetalae</taxon>
        <taxon>Caryophyllales</taxon>
        <taxon>Caryophyllaceae</taxon>
        <taxon>Caryophylleae</taxon>
        <taxon>Saponaria</taxon>
    </lineage>
</organism>
<dbReference type="InterPro" id="IPR003959">
    <property type="entry name" value="ATPase_AAA_core"/>
</dbReference>
<comment type="similarity">
    <text evidence="2 6">Belongs to the Ycf2 family.</text>
</comment>
<dbReference type="PANTHER" id="PTHR33078">
    <property type="entry name" value="PROTEIN YCF2-RELATED"/>
    <property type="match status" value="1"/>
</dbReference>
<dbReference type="InterPro" id="IPR027417">
    <property type="entry name" value="P-loop_NTPase"/>
</dbReference>
<dbReference type="CDD" id="cd19505">
    <property type="entry name" value="RecA-like_Ycf2"/>
    <property type="match status" value="1"/>
</dbReference>
<reference evidence="9" key="1">
    <citation type="submission" date="2024-03" db="EMBL/GenBank/DDBJ databases">
        <title>WGS assembly of Saponaria officinalis var. Norfolk2.</title>
        <authorList>
            <person name="Jenkins J."/>
            <person name="Shu S."/>
            <person name="Grimwood J."/>
            <person name="Barry K."/>
            <person name="Goodstein D."/>
            <person name="Schmutz J."/>
            <person name="Leebens-Mack J."/>
            <person name="Osbourn A."/>
        </authorList>
    </citation>
    <scope>NUCLEOTIDE SEQUENCE [LARGE SCALE GENOMIC DNA]</scope>
    <source>
        <strain evidence="9">JIC</strain>
    </source>
</reference>
<keyword evidence="10" id="KW-1185">Reference proteome</keyword>
<dbReference type="Pfam" id="PF05695">
    <property type="entry name" value="Ycf2"/>
    <property type="match status" value="2"/>
</dbReference>
<proteinExistence type="inferred from homology"/>
<dbReference type="Proteomes" id="UP001443914">
    <property type="component" value="Unassembled WGS sequence"/>
</dbReference>
<accession>A0AAW1GCU1</accession>
<evidence type="ECO:0000313" key="9">
    <source>
        <dbReference type="EMBL" id="KAK9661312.1"/>
    </source>
</evidence>
<dbReference type="GO" id="GO:0009570">
    <property type="term" value="C:chloroplast stroma"/>
    <property type="evidence" value="ECO:0007669"/>
    <property type="project" value="UniProtKB-SubCell"/>
</dbReference>
<dbReference type="PANTHER" id="PTHR33078:SF100">
    <property type="entry name" value="PROTEIN YCF2"/>
    <property type="match status" value="1"/>
</dbReference>
<comment type="function">
    <text evidence="1 6">Probable ATPase of unknown function. Its presence in a non-photosynthetic plant (Epifagus virginiana) and experiments in tobacco indicate that it has an essential function which is probably not related to photosynthesis.</text>
</comment>
<comment type="subcellular location">
    <subcellularLocation>
        <location evidence="6">Plastid</location>
        <location evidence="6">Chloroplast stroma</location>
    </subcellularLocation>
</comment>
<evidence type="ECO:0000259" key="7">
    <source>
        <dbReference type="Pfam" id="PF00004"/>
    </source>
</evidence>
<gene>
    <name evidence="6" type="primary">ycf2</name>
    <name evidence="9" type="ORF">RND81_O136000</name>
</gene>
<evidence type="ECO:0000256" key="3">
    <source>
        <dbReference type="ARBA" id="ARBA00022640"/>
    </source>
</evidence>
<keyword evidence="4 6" id="KW-0547">Nucleotide-binding</keyword>
<dbReference type="SUPFAM" id="SSF52540">
    <property type="entry name" value="P-loop containing nucleoside triphosphate hydrolases"/>
    <property type="match status" value="1"/>
</dbReference>
<evidence type="ECO:0000313" key="10">
    <source>
        <dbReference type="Proteomes" id="UP001443914"/>
    </source>
</evidence>
<evidence type="ECO:0000256" key="4">
    <source>
        <dbReference type="ARBA" id="ARBA00022741"/>
    </source>
</evidence>
<name>A0AAW1GCU1_SAPOF</name>
<feature type="binding site" evidence="6">
    <location>
        <begin position="1406"/>
        <end position="1413"/>
    </location>
    <ligand>
        <name>ATP</name>
        <dbReference type="ChEBI" id="CHEBI:30616"/>
    </ligand>
</feature>
<comment type="caution">
    <text evidence="9">The sequence shown here is derived from an EMBL/GenBank/DDBJ whole genome shotgun (WGS) entry which is preliminary data.</text>
</comment>
<evidence type="ECO:0000256" key="5">
    <source>
        <dbReference type="ARBA" id="ARBA00022840"/>
    </source>
</evidence>
<dbReference type="InterPro" id="IPR008543">
    <property type="entry name" value="Uncharacterised_Ycf2"/>
</dbReference>
<evidence type="ECO:0000256" key="2">
    <source>
        <dbReference type="ARBA" id="ARBA00009361"/>
    </source>
</evidence>
<keyword evidence="3" id="KW-0934">Plastid</keyword>
<feature type="domain" description="Ycf2 N-terminal" evidence="8">
    <location>
        <begin position="500"/>
        <end position="1088"/>
    </location>
</feature>
<dbReference type="GO" id="GO:0016887">
    <property type="term" value="F:ATP hydrolysis activity"/>
    <property type="evidence" value="ECO:0007669"/>
    <property type="project" value="InterPro"/>
</dbReference>
<evidence type="ECO:0000256" key="1">
    <source>
        <dbReference type="ARBA" id="ARBA00002329"/>
    </source>
</evidence>
<feature type="domain" description="ATPase AAA-type core" evidence="7">
    <location>
        <begin position="1402"/>
        <end position="1576"/>
    </location>
</feature>
<evidence type="ECO:0000259" key="8">
    <source>
        <dbReference type="Pfam" id="PF05695"/>
    </source>
</evidence>
<keyword evidence="5 6" id="KW-0067">ATP-binding</keyword>
<dbReference type="Gene3D" id="3.40.50.300">
    <property type="entry name" value="P-loop containing nucleotide triphosphate hydrolases"/>
    <property type="match status" value="1"/>
</dbReference>
<dbReference type="EMBL" id="JBDFQZ010000075">
    <property type="protein sequence ID" value="KAK9661312.1"/>
    <property type="molecule type" value="Genomic_DNA"/>
</dbReference>
<dbReference type="HAMAP" id="MF_01330">
    <property type="entry name" value="Ycf2"/>
    <property type="match status" value="1"/>
</dbReference>
<feature type="domain" description="Ycf2 N-terminal" evidence="8">
    <location>
        <begin position="1094"/>
        <end position="1252"/>
    </location>
</feature>
<evidence type="ECO:0000256" key="6">
    <source>
        <dbReference type="HAMAP-Rule" id="MF_01330"/>
    </source>
</evidence>
<dbReference type="Pfam" id="PF00004">
    <property type="entry name" value="AAA"/>
    <property type="match status" value="1"/>
</dbReference>
<sequence length="1867" mass="217944">MKGYPFKCWILELREILREIQNSHYFLDSWNQFNSVGSFIHIFFHQERFIKLFDPRIGSILLARNSQGSTSNRYFTIKGVLLFVVVVLLYRIDNRNRVERKNIYLIGLLPIPLNSIGPRKGTLAKSFWSSNINRLIGSLLYLPKGKKISASCFLDPKESPSTWFLPITKKCIMPESNRGSQWWRNWIGKKGDSSCKISNETVAGIEISFKEKDIKYLEFPFVYYMDDPISKDHDWELFDRLSPPPQRNIINLNSGQLFEILVKHWICYLMSAFREKRPIEVEGFFKQQGAGSTIQSNDIEHVSHLFSRNKWAISLQNCAQFHMWQFHQDLFVSWGKNLYESELLRNVSRENWVWIDNVWLVKKDRFFNKVRNVSSNIQYDSTRSGFVQVTDSSQLKGSSDQSRDRLDSISNADSESHTLINKREIQQLKERSILRDPSFLQTEGTEIESDLFSKRLSGYSSMPQLFTEREKRMNNHLLPEEIEELLENPTRSIRSFFSGRWIRKQRVRISCGNSLEDRKQKRVVFASNNKMEAVNQNQYILIRNLIQIEYSTYGYIRNVLNRFFLMNRSDRSFEYGIKRDQIGNETLNHRTIRKYTINQHLSNLKKSQKKRFDPLIFLSRTERFMNQDPDAYRYKWFNGSKNVPEHLEHFVSEQRSRFQVVFDRLRINQYSIDWSEVIDKKDLSKSLRFFLSKSLRFLSKLLLFVSNALPFFFVSFGTILIHRSEIHISELKGPNDQLYNPLLESIGLQIVHLKNLKAFLLNDHDTFQKSKFLINGGTVSPFLVNKIPKWMIDSFHTRNNGRKSFGNTDSYFSMISHDQNNWLNPVKPFHRSSLISSFYNANKLRFLNNPHHFCFYCNKGSPFYMEKARINNYDFRYRQFLDILFIRNNSLCFGKKKHAFLERDTLSPIESQVSNIFIPNDFTIRSDLFVRRTIYAITDSSGTPLIEGQIVHFERTFCQPLSDMNLSDSERKNLHQYLNFNSNMGLIYTPCSEKYLPSEKRKKRSLCLKKCVEKGQMYRTFQRDSAFSTLSKWNLFQTYMPWFLTSTGYKYLNCLFFDTFSDLLPILTSSQKCLSIFHDIMHGSDISSANSSEKKMIHRNNESPLIWTRLGSPNVREFFYSILFLLLVAGYLVRPHLLFVVRASSELQPEFEKLRKLMERYPTSESNSFWLKNLFLVALEQLGDSLEEKRGSASGGNMPLGGGPAYGVKSIRSNKKDLNINLIDIIDLISIIPNPINLITFSRNTRHLSHTSKEIYSLIRKRKRVNGDWIEDKIESWVASSDSIDEEERELLVQFSTLTTEKRIDQILLSLTHSDHLLKNDSGYQMIEQPGAIYLRYLVDIHKKYLMNYEFNTSCLAERRVFLAHYQTITYSQTSCGANRFHFPSHGKPFSLRLALSLSRGILVIGSIGTGRSYLVKYLATNSYVPFITVFLNKFLDNHFRIDASDDIDIDASDDIDIDIDASDDIDRDLDTELELLTMMNALTMDMMPEIDPFSITLQFELAKAMSPCIIWIPNIHDLDVNESNYLSLGLLVNYLARDCERWSTRNILVIVSTHIPQKVDPALIAPTKLNTCIKIRRLLIPQQRKHFFTLSYTRGFHLEKKMFHTNGFGSITMGSNVRDLVALTNEALSISITQKKSIIDTNTIRSALHRQTWDLRSQIGRAVAQNVLLSNCPYRSYTYLYEEEIMVLRTWNEHEEINDTSLSFELFCRIGRSRSLKALWWDPRGQKKIANMEPPGAFYLIVSKGPMNWDFLIGPEWNHAPIHLGPCRSTLVAYPKISPLYLCFHIANSLQMKRCQRGFLLPKRLLLYLYINADGLRTNSSLSNGSFRSNTLSESYQYLSNLFLSNGTLLDQMTKTLLRKRWLFPG</sequence>